<sequence length="287" mass="32284">MYENKYPAYRAQVIYGTCKGCSLGLSGTNPVTIYQNQQRIWNTVQVSSSEYTMNKSTLGALDSDIRWNQQSDRALPHIQKVTVPSRGNSTKRTITRNRPGASTPGGIGCDIKFNSYDRYLNRIKQPLLKRGYISAEITNVITKGGLTLFNPAFPMYGGKYYKTNIISSCKCPSPLPNFSTSVPVEGNLTKFAFAVGQLISWDFCKYAKILNYLENGLVLISYLDNYGDEKEEGTINLELLQNLKKIDPSVFEKKEVLGTAYNYFVEELKNVKCLNPFLKVNSFDSIC</sequence>
<name>A0A6C0HRV8_9ZZZZ</name>
<proteinExistence type="predicted"/>
<accession>A0A6C0HRV8</accession>
<dbReference type="EMBL" id="MN740008">
    <property type="protein sequence ID" value="QHT83372.1"/>
    <property type="molecule type" value="Genomic_DNA"/>
</dbReference>
<reference evidence="1" key="1">
    <citation type="journal article" date="2020" name="Nature">
        <title>Giant virus diversity and host interactions through global metagenomics.</title>
        <authorList>
            <person name="Schulz F."/>
            <person name="Roux S."/>
            <person name="Paez-Espino D."/>
            <person name="Jungbluth S."/>
            <person name="Walsh D.A."/>
            <person name="Denef V.J."/>
            <person name="McMahon K.D."/>
            <person name="Konstantinidis K.T."/>
            <person name="Eloe-Fadrosh E.A."/>
            <person name="Kyrpides N.C."/>
            <person name="Woyke T."/>
        </authorList>
    </citation>
    <scope>NUCLEOTIDE SEQUENCE</scope>
    <source>
        <strain evidence="1">GVMAG-M-3300023184-167</strain>
    </source>
</reference>
<organism evidence="1">
    <name type="scientific">viral metagenome</name>
    <dbReference type="NCBI Taxonomy" id="1070528"/>
    <lineage>
        <taxon>unclassified sequences</taxon>
        <taxon>metagenomes</taxon>
        <taxon>organismal metagenomes</taxon>
    </lineage>
</organism>
<protein>
    <submittedName>
        <fullName evidence="1">Uncharacterized protein</fullName>
    </submittedName>
</protein>
<dbReference type="AlphaFoldDB" id="A0A6C0HRV8"/>
<evidence type="ECO:0000313" key="1">
    <source>
        <dbReference type="EMBL" id="QHT83372.1"/>
    </source>
</evidence>